<evidence type="ECO:0000256" key="2">
    <source>
        <dbReference type="SAM" id="Phobius"/>
    </source>
</evidence>
<dbReference type="RefSeq" id="WP_425427650.1">
    <property type="nucleotide sequence ID" value="NZ_FPAT01000004.1"/>
</dbReference>
<feature type="region of interest" description="Disordered" evidence="1">
    <location>
        <begin position="1"/>
        <end position="92"/>
    </location>
</feature>
<evidence type="ECO:0000313" key="3">
    <source>
        <dbReference type="EMBL" id="SFT59296.1"/>
    </source>
</evidence>
<dbReference type="AlphaFoldDB" id="A0A1I6Z9B2"/>
<sequence length="309" mass="33841">MITVVDHREPSERPPRHPPERTDGANDAEPIDAEVVDEHPSERAPARPSETFGTTETFGASGTLGAGGIGDAAGTGGESGNAGTTRSGEEDAHREYQQFLEFQRFREMRRQYGDTPPVPDPTATGGGKRPWYRRALRLLRFKFVRRLLYLLVLLLVLMYLYNSMFGGGGQASNGSSPGGEESRSAMLQRSPTAAVRTVYDELANRPDTVCLLFDGDARRAFADVHDAANCRAAARRLNERVTERLDYKNPEIDRNAVREFESETGGSWARLSSCDLGVSGGPRLGVFRLRQESSGGWRIDGYQAANCGA</sequence>
<dbReference type="Proteomes" id="UP000199165">
    <property type="component" value="Unassembled WGS sequence"/>
</dbReference>
<accession>A0A1I6Z9B2</accession>
<protein>
    <submittedName>
        <fullName evidence="3">Uncharacterized protein</fullName>
    </submittedName>
</protein>
<feature type="compositionally biased region" description="Basic and acidic residues" evidence="1">
    <location>
        <begin position="1"/>
        <end position="24"/>
    </location>
</feature>
<feature type="compositionally biased region" description="Basic and acidic residues" evidence="1">
    <location>
        <begin position="36"/>
        <end position="45"/>
    </location>
</feature>
<reference evidence="4" key="1">
    <citation type="submission" date="2016-10" db="EMBL/GenBank/DDBJ databases">
        <authorList>
            <person name="Varghese N."/>
            <person name="Submissions S."/>
        </authorList>
    </citation>
    <scope>NUCLEOTIDE SEQUENCE [LARGE SCALE GENOMIC DNA]</scope>
    <source>
        <strain evidence="4">DSM 45501</strain>
    </source>
</reference>
<gene>
    <name evidence="3" type="ORF">SAMN04487904_104105</name>
</gene>
<evidence type="ECO:0000256" key="1">
    <source>
        <dbReference type="SAM" id="MobiDB-lite"/>
    </source>
</evidence>
<feature type="transmembrane region" description="Helical" evidence="2">
    <location>
        <begin position="143"/>
        <end position="161"/>
    </location>
</feature>
<dbReference type="EMBL" id="FPAT01000004">
    <property type="protein sequence ID" value="SFT59296.1"/>
    <property type="molecule type" value="Genomic_DNA"/>
</dbReference>
<organism evidence="3 4">
    <name type="scientific">Actinopolyspora righensis</name>
    <dbReference type="NCBI Taxonomy" id="995060"/>
    <lineage>
        <taxon>Bacteria</taxon>
        <taxon>Bacillati</taxon>
        <taxon>Actinomycetota</taxon>
        <taxon>Actinomycetes</taxon>
        <taxon>Actinopolysporales</taxon>
        <taxon>Actinopolysporaceae</taxon>
        <taxon>Actinopolyspora</taxon>
        <taxon>Actinopolyspora alba group</taxon>
    </lineage>
</organism>
<keyword evidence="2" id="KW-0472">Membrane</keyword>
<keyword evidence="2" id="KW-0812">Transmembrane</keyword>
<name>A0A1I6Z9B2_9ACTN</name>
<keyword evidence="2" id="KW-1133">Transmembrane helix</keyword>
<evidence type="ECO:0000313" key="4">
    <source>
        <dbReference type="Proteomes" id="UP000199165"/>
    </source>
</evidence>
<feature type="compositionally biased region" description="Gly residues" evidence="1">
    <location>
        <begin position="62"/>
        <end position="80"/>
    </location>
</feature>
<proteinExistence type="predicted"/>
<keyword evidence="4" id="KW-1185">Reference proteome</keyword>